<dbReference type="VEuPathDB" id="PiroplasmaDB:BBBOND_0403420"/>
<keyword evidence="2" id="KW-1185">Reference proteome</keyword>
<dbReference type="KEGG" id="bbig:BBBOND_0403420"/>
<proteinExistence type="predicted"/>
<accession>A0A061DE09</accession>
<sequence length="112" mass="11291">MGIISGENPAIMPIGGAIGTGGTMGMGEEAPAHILGEASAASAAAALSATIAGSHGMAHENPGRRLTICSMSHSSSSPDMTSLPRVSDAIVVGRQLWCVCRIRQYLRGTVGS</sequence>
<name>A0A061DE09_BABBI</name>
<evidence type="ECO:0000313" key="2">
    <source>
        <dbReference type="Proteomes" id="UP000033188"/>
    </source>
</evidence>
<dbReference type="RefSeq" id="XP_012770040.1">
    <property type="nucleotide sequence ID" value="XM_012914586.1"/>
</dbReference>
<reference evidence="2" key="1">
    <citation type="journal article" date="2014" name="Nucleic Acids Res.">
        <title>The evolutionary dynamics of variant antigen genes in Babesia reveal a history of genomic innovation underlying host-parasite interaction.</title>
        <authorList>
            <person name="Jackson A.P."/>
            <person name="Otto T.D."/>
            <person name="Darby A."/>
            <person name="Ramaprasad A."/>
            <person name="Xia D."/>
            <person name="Echaide I.E."/>
            <person name="Farber M."/>
            <person name="Gahlot S."/>
            <person name="Gamble J."/>
            <person name="Gupta D."/>
            <person name="Gupta Y."/>
            <person name="Jackson L."/>
            <person name="Malandrin L."/>
            <person name="Malas T.B."/>
            <person name="Moussa E."/>
            <person name="Nair M."/>
            <person name="Reid A.J."/>
            <person name="Sanders M."/>
            <person name="Sharma J."/>
            <person name="Tracey A."/>
            <person name="Quail M.A."/>
            <person name="Weir W."/>
            <person name="Wastling J.M."/>
            <person name="Hall N."/>
            <person name="Willadsen P."/>
            <person name="Lingelbach K."/>
            <person name="Shiels B."/>
            <person name="Tait A."/>
            <person name="Berriman M."/>
            <person name="Allred D.R."/>
            <person name="Pain A."/>
        </authorList>
    </citation>
    <scope>NUCLEOTIDE SEQUENCE [LARGE SCALE GENOMIC DNA]</scope>
    <source>
        <strain evidence="2">Bond</strain>
    </source>
</reference>
<gene>
    <name evidence="1" type="ORF">BBBOND_0403420</name>
</gene>
<evidence type="ECO:0000313" key="1">
    <source>
        <dbReference type="EMBL" id="CDR97854.1"/>
    </source>
</evidence>
<dbReference type="GeneID" id="24566395"/>
<dbReference type="AlphaFoldDB" id="A0A061DE09"/>
<protein>
    <submittedName>
        <fullName evidence="1">Uncharacterized protein</fullName>
    </submittedName>
</protein>
<dbReference type="EMBL" id="LK391710">
    <property type="protein sequence ID" value="CDR97854.1"/>
    <property type="molecule type" value="Genomic_DNA"/>
</dbReference>
<dbReference type="Proteomes" id="UP000033188">
    <property type="component" value="Chromosome 4"/>
</dbReference>
<organism evidence="1 2">
    <name type="scientific">Babesia bigemina</name>
    <dbReference type="NCBI Taxonomy" id="5866"/>
    <lineage>
        <taxon>Eukaryota</taxon>
        <taxon>Sar</taxon>
        <taxon>Alveolata</taxon>
        <taxon>Apicomplexa</taxon>
        <taxon>Aconoidasida</taxon>
        <taxon>Piroplasmida</taxon>
        <taxon>Babesiidae</taxon>
        <taxon>Babesia</taxon>
    </lineage>
</organism>